<sequence>MKKIIIIFSILLLLNISSKSSLVSADPLLDLLNSILGGILGLLVPLLKSLLGGILNLSPNEYTDLAKDLRLLASMGIKISAKELQERAAEIAQINLLNDGDWTAKLGFNFLLPEEFRQKRRGALMADLAADAVEDKPREKRVARAKRETCTYKTEFDVRDKWPGCRPIISYVQDQAFCGCCWAVSTASCYTDRYCIDRAKKGLSTPNDANNIFSAFDILSCAKPNGCEGDYPYTAWEWIRKYGVSTGTDYPRRNGCKPYPFSPTEKNPTTKPCTQSCTNRGWRIPYNNDRKHYISKFDNIKGEQAIKNELQRNGPVVARFYYYEDLGAHRDGIYRHVWGAGGKDGHAFVIVGYGIRTCGNVKLPYWIIRNSWGTNFGEGGFFKFLRGKNECGIEDYISYGIPKV</sequence>
<dbReference type="SMART" id="SM00645">
    <property type="entry name" value="Pept_C1"/>
    <property type="match status" value="1"/>
</dbReference>
<dbReference type="OMA" id="AKRETCT"/>
<dbReference type="PROSITE" id="PS00139">
    <property type="entry name" value="THIOL_PROTEASE_CYS"/>
    <property type="match status" value="1"/>
</dbReference>
<dbReference type="PANTHER" id="PTHR12411">
    <property type="entry name" value="CYSTEINE PROTEASE FAMILY C1-RELATED"/>
    <property type="match status" value="1"/>
</dbReference>
<evidence type="ECO:0000313" key="7">
    <source>
        <dbReference type="Proteomes" id="UP000095281"/>
    </source>
</evidence>
<dbReference type="SUPFAM" id="SSF54001">
    <property type="entry name" value="Cysteine proteinases"/>
    <property type="match status" value="1"/>
</dbReference>
<reference evidence="8" key="1">
    <citation type="submission" date="2016-11" db="UniProtKB">
        <authorList>
            <consortium name="WormBaseParasite"/>
        </authorList>
    </citation>
    <scope>IDENTIFICATION</scope>
</reference>
<dbReference type="PRINTS" id="PR00705">
    <property type="entry name" value="PAPAIN"/>
</dbReference>
<dbReference type="GO" id="GO:0006508">
    <property type="term" value="P:proteolysis"/>
    <property type="evidence" value="ECO:0007669"/>
    <property type="project" value="UniProtKB-KW"/>
</dbReference>
<keyword evidence="7" id="KW-1185">Reference proteome</keyword>
<name>A0A1I8AY14_MELHA</name>
<proteinExistence type="inferred from homology"/>
<dbReference type="InterPro" id="IPR000668">
    <property type="entry name" value="Peptidase_C1A_C"/>
</dbReference>
<evidence type="ECO:0000256" key="3">
    <source>
        <dbReference type="ARBA" id="ARBA00022801"/>
    </source>
</evidence>
<evidence type="ECO:0000256" key="4">
    <source>
        <dbReference type="ARBA" id="ARBA00022807"/>
    </source>
</evidence>
<dbReference type="InterPro" id="IPR038765">
    <property type="entry name" value="Papain-like_cys_pep_sf"/>
</dbReference>
<evidence type="ECO:0000256" key="1">
    <source>
        <dbReference type="ARBA" id="ARBA00008455"/>
    </source>
</evidence>
<evidence type="ECO:0000313" key="8">
    <source>
        <dbReference type="WBParaSite" id="MhA1_Contig1089.frz3.gene18"/>
    </source>
</evidence>
<dbReference type="InterPro" id="IPR000169">
    <property type="entry name" value="Pept_cys_AS"/>
</dbReference>
<dbReference type="PROSITE" id="PS00640">
    <property type="entry name" value="THIOL_PROTEASE_ASN"/>
    <property type="match status" value="1"/>
</dbReference>
<dbReference type="Gene3D" id="3.90.70.10">
    <property type="entry name" value="Cysteine proteinases"/>
    <property type="match status" value="1"/>
</dbReference>
<dbReference type="Proteomes" id="UP000095281">
    <property type="component" value="Unplaced"/>
</dbReference>
<evidence type="ECO:0000259" key="6">
    <source>
        <dbReference type="SMART" id="SM00645"/>
    </source>
</evidence>
<keyword evidence="4" id="KW-0788">Thiol protease</keyword>
<dbReference type="AlphaFoldDB" id="A0A1I8AY14"/>
<organism evidence="7 8">
    <name type="scientific">Meloidogyne hapla</name>
    <name type="common">Root-knot nematode worm</name>
    <dbReference type="NCBI Taxonomy" id="6305"/>
    <lineage>
        <taxon>Eukaryota</taxon>
        <taxon>Metazoa</taxon>
        <taxon>Ecdysozoa</taxon>
        <taxon>Nematoda</taxon>
        <taxon>Chromadorea</taxon>
        <taxon>Rhabditida</taxon>
        <taxon>Tylenchina</taxon>
        <taxon>Tylenchomorpha</taxon>
        <taxon>Tylenchoidea</taxon>
        <taxon>Meloidogynidae</taxon>
        <taxon>Meloidogyninae</taxon>
        <taxon>Meloidogyne</taxon>
    </lineage>
</organism>
<evidence type="ECO:0000256" key="2">
    <source>
        <dbReference type="ARBA" id="ARBA00022670"/>
    </source>
</evidence>
<dbReference type="Pfam" id="PF00112">
    <property type="entry name" value="Peptidase_C1"/>
    <property type="match status" value="1"/>
</dbReference>
<dbReference type="GO" id="GO:0008234">
    <property type="term" value="F:cysteine-type peptidase activity"/>
    <property type="evidence" value="ECO:0007669"/>
    <property type="project" value="UniProtKB-KW"/>
</dbReference>
<protein>
    <submittedName>
        <fullName evidence="8">Pept_C1 domain-containing protein</fullName>
    </submittedName>
</protein>
<feature type="signal peptide" evidence="5">
    <location>
        <begin position="1"/>
        <end position="25"/>
    </location>
</feature>
<comment type="similarity">
    <text evidence="1">Belongs to the peptidase C1 family.</text>
</comment>
<keyword evidence="2" id="KW-0645">Protease</keyword>
<evidence type="ECO:0000256" key="5">
    <source>
        <dbReference type="SAM" id="SignalP"/>
    </source>
</evidence>
<keyword evidence="5" id="KW-0732">Signal</keyword>
<dbReference type="InterPro" id="IPR013128">
    <property type="entry name" value="Peptidase_C1A"/>
</dbReference>
<dbReference type="WBParaSite" id="MhA1_Contig1089.frz3.gene18">
    <property type="protein sequence ID" value="MhA1_Contig1089.frz3.gene18"/>
    <property type="gene ID" value="MhA1_Contig1089.frz3.gene18"/>
</dbReference>
<feature type="chain" id="PRO_5018730426" evidence="5">
    <location>
        <begin position="26"/>
        <end position="404"/>
    </location>
</feature>
<accession>A0A1I8AY14</accession>
<keyword evidence="3" id="KW-0378">Hydrolase</keyword>
<dbReference type="InterPro" id="IPR025661">
    <property type="entry name" value="Pept_asp_AS"/>
</dbReference>
<feature type="domain" description="Peptidase C1A papain C-terminal" evidence="6">
    <location>
        <begin position="152"/>
        <end position="401"/>
    </location>
</feature>